<feature type="transmembrane region" description="Helical" evidence="2">
    <location>
        <begin position="331"/>
        <end position="352"/>
    </location>
</feature>
<feature type="region of interest" description="Disordered" evidence="1">
    <location>
        <begin position="232"/>
        <end position="257"/>
    </location>
</feature>
<evidence type="ECO:0000313" key="3">
    <source>
        <dbReference type="EMBL" id="ELQ67354.1"/>
    </source>
</evidence>
<reference evidence="3" key="1">
    <citation type="journal article" date="2012" name="PLoS Genet.">
        <title>Comparative analysis of the genomes of two field isolates of the rice blast fungus Magnaporthe oryzae.</title>
        <authorList>
            <person name="Xue M."/>
            <person name="Yang J."/>
            <person name="Li Z."/>
            <person name="Hu S."/>
            <person name="Yao N."/>
            <person name="Dean R.A."/>
            <person name="Zhao W."/>
            <person name="Shen M."/>
            <person name="Zhang H."/>
            <person name="Li C."/>
            <person name="Liu L."/>
            <person name="Cao L."/>
            <person name="Xu X."/>
            <person name="Xing Y."/>
            <person name="Hsiang T."/>
            <person name="Zhang Z."/>
            <person name="Xu J.R."/>
            <person name="Peng Y.L."/>
        </authorList>
    </citation>
    <scope>NUCLEOTIDE SEQUENCE [LARGE SCALE GENOMIC DNA]</scope>
    <source>
        <strain evidence="3">P131</strain>
    </source>
</reference>
<protein>
    <submittedName>
        <fullName evidence="3">Uncharacterized protein</fullName>
    </submittedName>
</protein>
<gene>
    <name evidence="3" type="ORF">OOW_P131scaffold00321g17</name>
</gene>
<evidence type="ECO:0000256" key="1">
    <source>
        <dbReference type="SAM" id="MobiDB-lite"/>
    </source>
</evidence>
<proteinExistence type="predicted"/>
<evidence type="ECO:0000256" key="2">
    <source>
        <dbReference type="SAM" id="Phobius"/>
    </source>
</evidence>
<sequence>MPSFLQVNNNVSLLTVNIAPSTFLASLTLTLVFLSFYLPSLCMRIPRRFIPGTNTNSRTSRKPLPPVPDIDPNELLQDLPLVIDNRAALLLHDHLHEERHYHLEQRRRSSSKSYSSAAGTSTSTPTTPTKKNDAERPLRRLTARFRAAFVPTSPPAWRRLGNGDRSSGFWRSPDHFLKAPMATTSGFGTADCSGSGGRLHHRFSSRDPSVDIDDVDLGFSDGDDALQQAIRTRLPTGSVSPEKERSPEPEFTSHTNATTIKFESRESDRRLGFAAGAGDSHLAHSQTELAEKRPDNFIRFAVSAEMQQKTEPIENAYNFVTKKYRAMTKTWFRSVCSAVLSLMLIAALRSLFGTPDSRPVPDLVKVAGIARAFEPLIYYSENGVQQVGDLQATGVAVWDLGESVRTSNMTSAPIIVKELDDLSDSLRTLAIELTKFFANVDGDIDGLGLSSVLIVMDWARRELGQLHQIPAPNLFSSAFDNVHNLLTSAGVLEDARGEPTRAGLIATSVFGMSSPQRTRATVQRTFDEFLAVLEEAIGTELQHSVALFALFEAIDHQFDNLARTVARETSAQDEKHADALSSLWSRLLGPDAGRVAKYERNRLLLQNLREKTVCNKRVLIEHNDRLLALRTNLESLRRKLVSPLVRSVNSSTLSLEEQIRGLDDALLYLDGVRTRQKGKLMEILYGGNSGGEHGRRMITDQHASRN</sequence>
<dbReference type="AlphaFoldDB" id="L7JHL1"/>
<feature type="compositionally biased region" description="Low complexity" evidence="1">
    <location>
        <begin position="111"/>
        <end position="129"/>
    </location>
</feature>
<organism>
    <name type="scientific">Pyricularia oryzae (strain P131)</name>
    <name type="common">Rice blast fungus</name>
    <name type="synonym">Magnaporthe oryzae</name>
    <dbReference type="NCBI Taxonomy" id="1143193"/>
    <lineage>
        <taxon>Eukaryota</taxon>
        <taxon>Fungi</taxon>
        <taxon>Dikarya</taxon>
        <taxon>Ascomycota</taxon>
        <taxon>Pezizomycotina</taxon>
        <taxon>Sordariomycetes</taxon>
        <taxon>Sordariomycetidae</taxon>
        <taxon>Magnaporthales</taxon>
        <taxon>Pyriculariaceae</taxon>
        <taxon>Pyricularia</taxon>
    </lineage>
</organism>
<keyword evidence="2" id="KW-0472">Membrane</keyword>
<feature type="region of interest" description="Disordered" evidence="1">
    <location>
        <begin position="101"/>
        <end position="137"/>
    </location>
</feature>
<accession>L7JHL1</accession>
<keyword evidence="2" id="KW-1133">Transmembrane helix</keyword>
<keyword evidence="2" id="KW-0812">Transmembrane</keyword>
<feature type="transmembrane region" description="Helical" evidence="2">
    <location>
        <begin position="12"/>
        <end position="38"/>
    </location>
</feature>
<name>L7JHL1_PYRO1</name>
<dbReference type="EMBL" id="JH795031">
    <property type="protein sequence ID" value="ELQ67354.1"/>
    <property type="molecule type" value="Genomic_DNA"/>
</dbReference>